<name>A0ABY5M5H7_9ACTN</name>
<accession>A0ABY5M5H7</accession>
<evidence type="ECO:0000313" key="2">
    <source>
        <dbReference type="Proteomes" id="UP001316184"/>
    </source>
</evidence>
<evidence type="ECO:0000313" key="1">
    <source>
        <dbReference type="EMBL" id="UUP13414.1"/>
    </source>
</evidence>
<organism evidence="1 2">
    <name type="scientific">Aeromicrobium wangtongii</name>
    <dbReference type="NCBI Taxonomy" id="2969247"/>
    <lineage>
        <taxon>Bacteria</taxon>
        <taxon>Bacillati</taxon>
        <taxon>Actinomycetota</taxon>
        <taxon>Actinomycetes</taxon>
        <taxon>Propionibacteriales</taxon>
        <taxon>Nocardioidaceae</taxon>
        <taxon>Aeromicrobium</taxon>
    </lineage>
</organism>
<gene>
    <name evidence="1" type="ORF">NQV15_16425</name>
</gene>
<reference evidence="1 2" key="1">
    <citation type="submission" date="2022-08" db="EMBL/GenBank/DDBJ databases">
        <title>novel species in genus Aeromicrobium.</title>
        <authorList>
            <person name="Ye L."/>
        </authorList>
    </citation>
    <scope>NUCLEOTIDE SEQUENCE [LARGE SCALE GENOMIC DNA]</scope>
    <source>
        <strain evidence="2">zg-Y1379</strain>
    </source>
</reference>
<sequence>MSLPDPSAWPADLTLQAGVLTLQQALTLVSRHTLYRLVDQGIWSSPARGVFVTHNGPLTAVQRDWVALLAAPPGSVLGGLTALAHDDFDVFRHADDPPVVVARMGASPNRYADVELHWSIYLDSRDVHPLRLPPRTRPARSVIDAASWEDDERRARAIVLAAAQRGVVSARTLREALVRRGACRHRALIVESYLDAAGGIQSLPERDFDRIRTEIGLPSPDRQAPMRRSDGRYYLDVWWRAHNLAVEVHGIPHMRMENWDRDLLRLNEISIRGPRTLVFSSYAIRRLAPTVKDQLRRMTGGGTGESGLV</sequence>
<dbReference type="RefSeq" id="WP_232403998.1">
    <property type="nucleotide sequence ID" value="NZ_CP102173.1"/>
</dbReference>
<evidence type="ECO:0008006" key="3">
    <source>
        <dbReference type="Google" id="ProtNLM"/>
    </source>
</evidence>
<protein>
    <recommendedName>
        <fullName evidence="3">DUF559 domain-containing protein</fullName>
    </recommendedName>
</protein>
<proteinExistence type="predicted"/>
<keyword evidence="2" id="KW-1185">Reference proteome</keyword>
<dbReference type="EMBL" id="CP102173">
    <property type="protein sequence ID" value="UUP13414.1"/>
    <property type="molecule type" value="Genomic_DNA"/>
</dbReference>
<dbReference type="Proteomes" id="UP001316184">
    <property type="component" value="Chromosome"/>
</dbReference>